<dbReference type="eggNOG" id="ENOG502Z7JV">
    <property type="taxonomic scope" value="Bacteria"/>
</dbReference>
<comment type="caution">
    <text evidence="1">The sequence shown here is derived from an EMBL/GenBank/DDBJ whole genome shotgun (WGS) entry which is preliminary data.</text>
</comment>
<dbReference type="Proteomes" id="UP000030004">
    <property type="component" value="Unassembled WGS sequence"/>
</dbReference>
<dbReference type="RefSeq" id="WP_043748651.1">
    <property type="nucleotide sequence ID" value="NZ_AQQX01000003.1"/>
</dbReference>
<dbReference type="STRING" id="1461694.ATO9_10105"/>
<accession>A0A0A0EFY7</accession>
<protein>
    <submittedName>
        <fullName evidence="1">Uncharacterized protein</fullName>
    </submittedName>
</protein>
<dbReference type="EMBL" id="AQQX01000003">
    <property type="protein sequence ID" value="KGM49028.1"/>
    <property type="molecule type" value="Genomic_DNA"/>
</dbReference>
<sequence>MQIVLHLGAHCTDEGQLVTTLARNRDDFLARGVSVPSPVRYRVLIREALHALENGPPAEDARDILLDAILEDDEADRVILSNENFFGMPRMSMSDGQFYPTAEQRIADFRQLFPGDQIELFLGMRDPGTFIPAVHAQSAGVALERVLNGSDPRELRWSRLIERIKGVAPDMPVTVWCNEDTPLIWAQIIREMAGLEPGEKIKGGFDLLTEIMSREGMKRFRAYLKAHPVMTEAQKHRAMAAFLDKYADDEALEEDLEYPPWPAEVYDDVSEAYEADMEVIEAMDGVKLITT</sequence>
<keyword evidence="2" id="KW-1185">Reference proteome</keyword>
<gene>
    <name evidence="1" type="ORF">ATO9_10105</name>
</gene>
<evidence type="ECO:0000313" key="1">
    <source>
        <dbReference type="EMBL" id="KGM49028.1"/>
    </source>
</evidence>
<name>A0A0A0EFY7_9RHOB</name>
<proteinExistence type="predicted"/>
<evidence type="ECO:0000313" key="2">
    <source>
        <dbReference type="Proteomes" id="UP000030004"/>
    </source>
</evidence>
<reference evidence="1 2" key="1">
    <citation type="journal article" date="2015" name="Antonie Van Leeuwenhoek">
        <title>Pseudooceanicola atlanticus gen. nov. sp. nov., isolated from surface seawater of the Atlantic Ocean and reclassification of Oceanicola batsensis, Oceanicola marinus, Oceanicola nitratireducens, Oceanicola nanhaiensis, Oceanicola antarcticus and Oceanicola flagellatus, as Pseudooceanicola batsensis comb. nov., Pseudooceanicola marinus comb. nov., Pseudooceanicola nitratireducens comb. nov., Pseudooceanicola nanhaiensis comb. nov., Pseudooceanicola antarcticus comb. nov., and Pseudooceanicola flagellatus comb. nov.</title>
        <authorList>
            <person name="Lai Q."/>
            <person name="Li G."/>
            <person name="Liu X."/>
            <person name="Du Y."/>
            <person name="Sun F."/>
            <person name="Shao Z."/>
        </authorList>
    </citation>
    <scope>NUCLEOTIDE SEQUENCE [LARGE SCALE GENOMIC DNA]</scope>
    <source>
        <strain evidence="1 2">22II-s11g</strain>
    </source>
</reference>
<dbReference type="OrthoDB" id="7816979at2"/>
<organism evidence="1 2">
    <name type="scientific">Pseudooceanicola atlanticus</name>
    <dbReference type="NCBI Taxonomy" id="1461694"/>
    <lineage>
        <taxon>Bacteria</taxon>
        <taxon>Pseudomonadati</taxon>
        <taxon>Pseudomonadota</taxon>
        <taxon>Alphaproteobacteria</taxon>
        <taxon>Rhodobacterales</taxon>
        <taxon>Paracoccaceae</taxon>
        <taxon>Pseudooceanicola</taxon>
    </lineage>
</organism>
<dbReference type="AlphaFoldDB" id="A0A0A0EFY7"/>